<proteinExistence type="inferred from homology"/>
<dbReference type="KEGG" id="cge:113835386"/>
<evidence type="ECO:0000313" key="4">
    <source>
        <dbReference type="Proteomes" id="UP001108280"/>
    </source>
</evidence>
<sequence length="170" mass="18096">MAYSCCSAISSSCSQRSCLPSSGSSCGSFYPSNLVYTTRSCYPSTCQLGSSLSSGCQETCLEPTSCQRSCVVSSPCQTACYYPRSSTPCSPCHGTYAGCLGFGSRSCRSLGYGSRRCYSFGCGPRGFGSLNCGVSGFPSLWYGPRFYYPAYLASTTFQPSCYRSVCGTEF</sequence>
<evidence type="ECO:0000256" key="2">
    <source>
        <dbReference type="ARBA" id="ARBA00022744"/>
    </source>
</evidence>
<reference evidence="5" key="3">
    <citation type="submission" date="2025-08" db="UniProtKB">
        <authorList>
            <consortium name="RefSeq"/>
        </authorList>
    </citation>
    <scope>IDENTIFICATION</scope>
    <source>
        <strain evidence="5">17A/GY</strain>
        <tissue evidence="5">Liver</tissue>
    </source>
</reference>
<evidence type="ECO:0000256" key="1">
    <source>
        <dbReference type="ARBA" id="ARBA00003327"/>
    </source>
</evidence>
<comment type="similarity">
    <text evidence="3">Belongs to the PMG family.</text>
</comment>
<dbReference type="Proteomes" id="UP001108280">
    <property type="component" value="Chromosome 4"/>
</dbReference>
<comment type="subunit">
    <text evidence="3">Interacts with hair keratins.</text>
</comment>
<evidence type="ECO:0000313" key="5">
    <source>
        <dbReference type="RefSeq" id="XP_027269104.1"/>
    </source>
</evidence>
<dbReference type="RefSeq" id="XP_027269104.1">
    <property type="nucleotide sequence ID" value="XM_027413303.1"/>
</dbReference>
<dbReference type="AlphaFoldDB" id="A0A9J7FXL0"/>
<dbReference type="GO" id="GO:0045095">
    <property type="term" value="C:keratin filament"/>
    <property type="evidence" value="ECO:0007669"/>
    <property type="project" value="UniProtKB-UniRule"/>
</dbReference>
<name>A0A9J7FXL0_CRIGR</name>
<dbReference type="InterPro" id="IPR007951">
    <property type="entry name" value="KRTAP_PMG"/>
</dbReference>
<gene>
    <name evidence="5" type="primary">LOC113835386</name>
</gene>
<dbReference type="OrthoDB" id="9835168at2759"/>
<reference evidence="4" key="2">
    <citation type="journal article" date="2020" name="Biotechnol. Bioeng.">
        <title>Chromosome-scale scaffolds for the Chinese hamster reference genome assembly to facilitate the study of the CHO epigenome.</title>
        <authorList>
            <person name="Hilliard W."/>
            <person name="MacDonald M."/>
            <person name="Lee K.H."/>
        </authorList>
    </citation>
    <scope>NUCLEOTIDE SEQUENCE [LARGE SCALE GENOMIC DNA]</scope>
    <source>
        <strain evidence="4">17A/GY</strain>
    </source>
</reference>
<comment type="function">
    <text evidence="1 3">In the hair cortex, hair keratin intermediate filaments are embedded in an interfilamentous matrix, consisting of hair keratin-associated proteins (KRTAP), which are essential for the formation of a rigid and resistant hair shaft through their extensive disulfide bond cross-linking with abundant cysteine residues of hair keratins. The matrix proteins include the high-sulfur and high-glycine-tyrosine keratins.</text>
</comment>
<keyword evidence="4" id="KW-1185">Reference proteome</keyword>
<protein>
    <recommendedName>
        <fullName evidence="3">Keratin-associated protein</fullName>
    </recommendedName>
</protein>
<dbReference type="Pfam" id="PF05287">
    <property type="entry name" value="PMG"/>
    <property type="match status" value="1"/>
</dbReference>
<dbReference type="GO" id="GO:0005829">
    <property type="term" value="C:cytosol"/>
    <property type="evidence" value="ECO:0007669"/>
    <property type="project" value="UniProtKB-ARBA"/>
</dbReference>
<evidence type="ECO:0000256" key="3">
    <source>
        <dbReference type="RuleBase" id="RU369044"/>
    </source>
</evidence>
<reference evidence="4" key="1">
    <citation type="journal article" date="2018" name="Biotechnol. Bioeng.">
        <title>A reference genome of the Chinese hamster based on a hybrid assembly strategy.</title>
        <authorList>
            <person name="Rupp O."/>
            <person name="MacDonald M.L."/>
            <person name="Li S."/>
            <person name="Dhiman H."/>
            <person name="Polson S."/>
            <person name="Griep S."/>
            <person name="Heffner K."/>
            <person name="Hernandez I."/>
            <person name="Brinkrolf K."/>
            <person name="Jadhav V."/>
            <person name="Samoudi M."/>
            <person name="Hao H."/>
            <person name="Kingham B."/>
            <person name="Goesmann A."/>
            <person name="Betenbaugh M.J."/>
            <person name="Lewis N.E."/>
            <person name="Borth N."/>
            <person name="Lee K.H."/>
        </authorList>
    </citation>
    <scope>NUCLEOTIDE SEQUENCE [LARGE SCALE GENOMIC DNA]</scope>
    <source>
        <strain evidence="4">17A/GY</strain>
    </source>
</reference>
<dbReference type="GeneID" id="113835386"/>
<keyword evidence="2 3" id="KW-0416">Keratin</keyword>
<organism evidence="4 5">
    <name type="scientific">Cricetulus griseus</name>
    <name type="common">Chinese hamster</name>
    <name type="synonym">Cricetulus barabensis griseus</name>
    <dbReference type="NCBI Taxonomy" id="10029"/>
    <lineage>
        <taxon>Eukaryota</taxon>
        <taxon>Metazoa</taxon>
        <taxon>Chordata</taxon>
        <taxon>Craniata</taxon>
        <taxon>Vertebrata</taxon>
        <taxon>Euteleostomi</taxon>
        <taxon>Mammalia</taxon>
        <taxon>Eutheria</taxon>
        <taxon>Euarchontoglires</taxon>
        <taxon>Glires</taxon>
        <taxon>Rodentia</taxon>
        <taxon>Myomorpha</taxon>
        <taxon>Muroidea</taxon>
        <taxon>Cricetidae</taxon>
        <taxon>Cricetinae</taxon>
        <taxon>Cricetulus</taxon>
    </lineage>
</organism>
<accession>A0A9J7FXL0</accession>